<evidence type="ECO:0000313" key="1">
    <source>
        <dbReference type="EMBL" id="KKL17903.1"/>
    </source>
</evidence>
<organism evidence="1">
    <name type="scientific">marine sediment metagenome</name>
    <dbReference type="NCBI Taxonomy" id="412755"/>
    <lineage>
        <taxon>unclassified sequences</taxon>
        <taxon>metagenomes</taxon>
        <taxon>ecological metagenomes</taxon>
    </lineage>
</organism>
<accession>A0A0F9E1B1</accession>
<comment type="caution">
    <text evidence="1">The sequence shown here is derived from an EMBL/GenBank/DDBJ whole genome shotgun (WGS) entry which is preliminary data.</text>
</comment>
<protein>
    <submittedName>
        <fullName evidence="1">Uncharacterized protein</fullName>
    </submittedName>
</protein>
<dbReference type="EMBL" id="LAZR01039074">
    <property type="protein sequence ID" value="KKL17903.1"/>
    <property type="molecule type" value="Genomic_DNA"/>
</dbReference>
<sequence length="367" mass="40997">MPLELSLPREDRSYWRTQYRIERDSIVITPYDFPVETWWYGYHEALGTLKSFRQGIVRNYTERRLLWFVDWAARKWPVDRNRVLVTAVRRSSGGAGGSWSTRGCSTGGALHLGLRHRKVFSSIQIGYNARPDYAAEVADSMIKVWGKPEWEIKTDTGKTVWEELNLVKLVAELPASEDLPLVTMTGRGTTDLQRAFYNALLAKGQPIMANFGYWGGPKLLPASASGTWPAPMMRLDVRRNLPLPAFRVVALERVKGTSASIPPEVEKARGKINTQLRWSGDDAVDKPDRVELTVWVQGRRGAKVTTDIILRRLASFRPAAGSACRWEYGPKDGQKQSGELKVAPGGLLVVPAVRIAASPGRLVVTAK</sequence>
<name>A0A0F9E1B1_9ZZZZ</name>
<proteinExistence type="predicted"/>
<gene>
    <name evidence="1" type="ORF">LCGC14_2480880</name>
</gene>
<dbReference type="AlphaFoldDB" id="A0A0F9E1B1"/>
<reference evidence="1" key="1">
    <citation type="journal article" date="2015" name="Nature">
        <title>Complex archaea that bridge the gap between prokaryotes and eukaryotes.</title>
        <authorList>
            <person name="Spang A."/>
            <person name="Saw J.H."/>
            <person name="Jorgensen S.L."/>
            <person name="Zaremba-Niedzwiedzka K."/>
            <person name="Martijn J."/>
            <person name="Lind A.E."/>
            <person name="van Eijk R."/>
            <person name="Schleper C."/>
            <person name="Guy L."/>
            <person name="Ettema T.J."/>
        </authorList>
    </citation>
    <scope>NUCLEOTIDE SEQUENCE</scope>
</reference>